<accession>A0A8E0KJV4</accession>
<evidence type="ECO:0000256" key="3">
    <source>
        <dbReference type="ARBA" id="ARBA00022448"/>
    </source>
</evidence>
<evidence type="ECO:0000259" key="12">
    <source>
        <dbReference type="PROSITE" id="PS52015"/>
    </source>
</evidence>
<dbReference type="AlphaFoldDB" id="A0A8E0KJV4"/>
<evidence type="ECO:0000256" key="10">
    <source>
        <dbReference type="SAM" id="MobiDB-lite"/>
    </source>
</evidence>
<dbReference type="InterPro" id="IPR037682">
    <property type="entry name" value="TonB_C"/>
</dbReference>
<evidence type="ECO:0000256" key="9">
    <source>
        <dbReference type="ARBA" id="ARBA00023136"/>
    </source>
</evidence>
<dbReference type="PANTHER" id="PTHR33446">
    <property type="entry name" value="PROTEIN TONB-RELATED"/>
    <property type="match status" value="1"/>
</dbReference>
<dbReference type="EMBL" id="BATC01000002">
    <property type="protein sequence ID" value="GAD57954.1"/>
    <property type="molecule type" value="Genomic_DNA"/>
</dbReference>
<dbReference type="NCBIfam" id="TIGR01352">
    <property type="entry name" value="tonB_Cterm"/>
    <property type="match status" value="1"/>
</dbReference>
<gene>
    <name evidence="13" type="ORF">MBEBAB_0204</name>
</gene>
<evidence type="ECO:0000256" key="5">
    <source>
        <dbReference type="ARBA" id="ARBA00022519"/>
    </source>
</evidence>
<evidence type="ECO:0000256" key="11">
    <source>
        <dbReference type="SAM" id="Phobius"/>
    </source>
</evidence>
<name>A0A8E0KJV4_9CAUL</name>
<dbReference type="InterPro" id="IPR006260">
    <property type="entry name" value="TonB/TolA_C"/>
</dbReference>
<proteinExistence type="inferred from homology"/>
<comment type="subcellular location">
    <subcellularLocation>
        <location evidence="1">Cell inner membrane</location>
        <topology evidence="1">Single-pass membrane protein</topology>
        <orientation evidence="1">Periplasmic side</orientation>
    </subcellularLocation>
</comment>
<evidence type="ECO:0000256" key="8">
    <source>
        <dbReference type="ARBA" id="ARBA00022989"/>
    </source>
</evidence>
<keyword evidence="5" id="KW-0997">Cell inner membrane</keyword>
<keyword evidence="7" id="KW-0653">Protein transport</keyword>
<keyword evidence="6 11" id="KW-0812">Transmembrane</keyword>
<sequence>MMMKLAGGAGSVHPLDFNNRKRPVPRWVWLAVGASLLVHGAAGVWLYQQRFELRAPEATPEPPTTIIEIMQRPRPPEPEVAQTQPPPTAIHRPAPNPVQRGKSWRSHPSDTPSVGDFDPIVVAPTPGAVVEPQAQPAAPSVGPPVITNPRWIARPTSDQMARAYPDRAMRDGTEGSATLQCSVTARGSLTGCSVMSETPGGHGFGRAAMQLSRHFRLSPRTVNGQAVEGAVVTIPLTFQLN</sequence>
<dbReference type="GO" id="GO:0098797">
    <property type="term" value="C:plasma membrane protein complex"/>
    <property type="evidence" value="ECO:0007669"/>
    <property type="project" value="TreeGrafter"/>
</dbReference>
<keyword evidence="8 11" id="KW-1133">Transmembrane helix</keyword>
<dbReference type="Pfam" id="PF03544">
    <property type="entry name" value="TonB_C"/>
    <property type="match status" value="1"/>
</dbReference>
<reference evidence="14" key="1">
    <citation type="journal article" date="2013" name="Genome Announc.">
        <title>Draft Genome Sequence of the Dimorphic Prosthecate Bacterium Brevundimonas abyssalis TAR-001T.</title>
        <authorList>
            <person name="Tsubouchi T."/>
            <person name="Nishi S."/>
            <person name="Usui K."/>
            <person name="Shimane Y."/>
            <person name="Takaki Y."/>
            <person name="Maruyama T."/>
            <person name="Hatada Y."/>
        </authorList>
    </citation>
    <scope>NUCLEOTIDE SEQUENCE [LARGE SCALE GENOMIC DNA]</scope>
    <source>
        <strain evidence="14">TAR-001</strain>
    </source>
</reference>
<comment type="similarity">
    <text evidence="2">Belongs to the TonB family.</text>
</comment>
<evidence type="ECO:0000313" key="14">
    <source>
        <dbReference type="Proteomes" id="UP000016569"/>
    </source>
</evidence>
<dbReference type="Proteomes" id="UP000016569">
    <property type="component" value="Unassembled WGS sequence"/>
</dbReference>
<evidence type="ECO:0000256" key="4">
    <source>
        <dbReference type="ARBA" id="ARBA00022475"/>
    </source>
</evidence>
<dbReference type="InterPro" id="IPR051045">
    <property type="entry name" value="TonB-dependent_transducer"/>
</dbReference>
<evidence type="ECO:0000256" key="1">
    <source>
        <dbReference type="ARBA" id="ARBA00004383"/>
    </source>
</evidence>
<feature type="domain" description="TonB C-terminal" evidence="12">
    <location>
        <begin position="149"/>
        <end position="241"/>
    </location>
</feature>
<evidence type="ECO:0000256" key="7">
    <source>
        <dbReference type="ARBA" id="ARBA00022927"/>
    </source>
</evidence>
<keyword evidence="3" id="KW-0813">Transport</keyword>
<organism evidence="13 14">
    <name type="scientific">Brevundimonas abyssalis TAR-001</name>
    <dbReference type="NCBI Taxonomy" id="1391729"/>
    <lineage>
        <taxon>Bacteria</taxon>
        <taxon>Pseudomonadati</taxon>
        <taxon>Pseudomonadota</taxon>
        <taxon>Alphaproteobacteria</taxon>
        <taxon>Caulobacterales</taxon>
        <taxon>Caulobacteraceae</taxon>
        <taxon>Brevundimonas</taxon>
    </lineage>
</organism>
<dbReference type="GO" id="GO:0031992">
    <property type="term" value="F:energy transducer activity"/>
    <property type="evidence" value="ECO:0007669"/>
    <property type="project" value="TreeGrafter"/>
</dbReference>
<evidence type="ECO:0000256" key="6">
    <source>
        <dbReference type="ARBA" id="ARBA00022692"/>
    </source>
</evidence>
<feature type="transmembrane region" description="Helical" evidence="11">
    <location>
        <begin position="27"/>
        <end position="47"/>
    </location>
</feature>
<dbReference type="PANTHER" id="PTHR33446:SF2">
    <property type="entry name" value="PROTEIN TONB"/>
    <property type="match status" value="1"/>
</dbReference>
<evidence type="ECO:0000313" key="13">
    <source>
        <dbReference type="EMBL" id="GAD57954.1"/>
    </source>
</evidence>
<evidence type="ECO:0000256" key="2">
    <source>
        <dbReference type="ARBA" id="ARBA00006555"/>
    </source>
</evidence>
<keyword evidence="14" id="KW-1185">Reference proteome</keyword>
<dbReference type="GO" id="GO:0055085">
    <property type="term" value="P:transmembrane transport"/>
    <property type="evidence" value="ECO:0007669"/>
    <property type="project" value="InterPro"/>
</dbReference>
<keyword evidence="9 11" id="KW-0472">Membrane</keyword>
<dbReference type="Gene3D" id="3.30.1150.10">
    <property type="match status" value="1"/>
</dbReference>
<keyword evidence="4" id="KW-1003">Cell membrane</keyword>
<comment type="caution">
    <text evidence="13">The sequence shown here is derived from an EMBL/GenBank/DDBJ whole genome shotgun (WGS) entry which is preliminary data.</text>
</comment>
<dbReference type="GO" id="GO:0015031">
    <property type="term" value="P:protein transport"/>
    <property type="evidence" value="ECO:0007669"/>
    <property type="project" value="UniProtKB-KW"/>
</dbReference>
<protein>
    <submittedName>
        <fullName evidence="13">Ferric siderophore transport system, periplasmic binding protein TonB</fullName>
    </submittedName>
</protein>
<feature type="region of interest" description="Disordered" evidence="10">
    <location>
        <begin position="72"/>
        <end position="115"/>
    </location>
</feature>
<dbReference type="PROSITE" id="PS52015">
    <property type="entry name" value="TONB_CTD"/>
    <property type="match status" value="1"/>
</dbReference>
<dbReference type="SUPFAM" id="SSF74653">
    <property type="entry name" value="TolA/TonB C-terminal domain"/>
    <property type="match status" value="1"/>
</dbReference>